<reference evidence="1" key="1">
    <citation type="journal article" date="2021" name="Mol. Ecol. Resour.">
        <title>Apolygus lucorum genome provides insights into omnivorousness and mesophyll feeding.</title>
        <authorList>
            <person name="Liu Y."/>
            <person name="Liu H."/>
            <person name="Wang H."/>
            <person name="Huang T."/>
            <person name="Liu B."/>
            <person name="Yang B."/>
            <person name="Yin L."/>
            <person name="Li B."/>
            <person name="Zhang Y."/>
            <person name="Zhang S."/>
            <person name="Jiang F."/>
            <person name="Zhang X."/>
            <person name="Ren Y."/>
            <person name="Wang B."/>
            <person name="Wang S."/>
            <person name="Lu Y."/>
            <person name="Wu K."/>
            <person name="Fan W."/>
            <person name="Wang G."/>
        </authorList>
    </citation>
    <scope>NUCLEOTIDE SEQUENCE</scope>
    <source>
        <strain evidence="1">12Hb</strain>
    </source>
</reference>
<sequence length="68" mass="7822">MRATLPFFVVLALFAWVSSAVPLYGLGRDECESHVGYTWICPGVVRLYCKCKLRQPGVKMMYYDKNDK</sequence>
<comment type="caution">
    <text evidence="1">The sequence shown here is derived from an EMBL/GenBank/DDBJ whole genome shotgun (WGS) entry which is preliminary data.</text>
</comment>
<evidence type="ECO:0000313" key="2">
    <source>
        <dbReference type="Proteomes" id="UP000466442"/>
    </source>
</evidence>
<dbReference type="EMBL" id="WIXP02000009">
    <property type="protein sequence ID" value="KAF6204678.1"/>
    <property type="molecule type" value="Genomic_DNA"/>
</dbReference>
<keyword evidence="2" id="KW-1185">Reference proteome</keyword>
<protein>
    <submittedName>
        <fullName evidence="1">Uncharacterized protein</fullName>
    </submittedName>
</protein>
<name>A0A6A4JFJ4_APOLU</name>
<evidence type="ECO:0000313" key="1">
    <source>
        <dbReference type="EMBL" id="KAF6204678.1"/>
    </source>
</evidence>
<organism evidence="1 2">
    <name type="scientific">Apolygus lucorum</name>
    <name type="common">Small green plant bug</name>
    <name type="synonym">Lygocoris lucorum</name>
    <dbReference type="NCBI Taxonomy" id="248454"/>
    <lineage>
        <taxon>Eukaryota</taxon>
        <taxon>Metazoa</taxon>
        <taxon>Ecdysozoa</taxon>
        <taxon>Arthropoda</taxon>
        <taxon>Hexapoda</taxon>
        <taxon>Insecta</taxon>
        <taxon>Pterygota</taxon>
        <taxon>Neoptera</taxon>
        <taxon>Paraneoptera</taxon>
        <taxon>Hemiptera</taxon>
        <taxon>Heteroptera</taxon>
        <taxon>Panheteroptera</taxon>
        <taxon>Cimicomorpha</taxon>
        <taxon>Miridae</taxon>
        <taxon>Mirini</taxon>
        <taxon>Apolygus</taxon>
    </lineage>
</organism>
<accession>A0A6A4JFJ4</accession>
<dbReference type="AlphaFoldDB" id="A0A6A4JFJ4"/>
<gene>
    <name evidence="1" type="ORF">GE061_018839</name>
</gene>
<dbReference type="Proteomes" id="UP000466442">
    <property type="component" value="Linkage Group LG9"/>
</dbReference>
<proteinExistence type="predicted"/>